<gene>
    <name evidence="3" type="ORF">BMF94_3233</name>
</gene>
<feature type="transmembrane region" description="Helical" evidence="2">
    <location>
        <begin position="54"/>
        <end position="74"/>
    </location>
</feature>
<feature type="compositionally biased region" description="Basic and acidic residues" evidence="1">
    <location>
        <begin position="1"/>
        <end position="12"/>
    </location>
</feature>
<accession>A0A2S5BAA3</accession>
<feature type="compositionally biased region" description="Low complexity" evidence="1">
    <location>
        <begin position="89"/>
        <end position="99"/>
    </location>
</feature>
<keyword evidence="2" id="KW-1133">Transmembrane helix</keyword>
<proteinExistence type="predicted"/>
<feature type="region of interest" description="Disordered" evidence="1">
    <location>
        <begin position="1"/>
        <end position="47"/>
    </location>
</feature>
<dbReference type="AlphaFoldDB" id="A0A2S5BAA3"/>
<protein>
    <recommendedName>
        <fullName evidence="5">Transglycosylase SLT domain-containing protein</fullName>
    </recommendedName>
</protein>
<evidence type="ECO:0008006" key="5">
    <source>
        <dbReference type="Google" id="ProtNLM"/>
    </source>
</evidence>
<keyword evidence="2" id="KW-0472">Membrane</keyword>
<evidence type="ECO:0000256" key="1">
    <source>
        <dbReference type="SAM" id="MobiDB-lite"/>
    </source>
</evidence>
<organism evidence="3 4">
    <name type="scientific">Rhodotorula taiwanensis</name>
    <dbReference type="NCBI Taxonomy" id="741276"/>
    <lineage>
        <taxon>Eukaryota</taxon>
        <taxon>Fungi</taxon>
        <taxon>Dikarya</taxon>
        <taxon>Basidiomycota</taxon>
        <taxon>Pucciniomycotina</taxon>
        <taxon>Microbotryomycetes</taxon>
        <taxon>Sporidiobolales</taxon>
        <taxon>Sporidiobolaceae</taxon>
        <taxon>Rhodotorula</taxon>
    </lineage>
</organism>
<dbReference type="OrthoDB" id="2537480at2759"/>
<feature type="region of interest" description="Disordered" evidence="1">
    <location>
        <begin position="89"/>
        <end position="154"/>
    </location>
</feature>
<dbReference type="InterPro" id="IPR023346">
    <property type="entry name" value="Lysozyme-like_dom_sf"/>
</dbReference>
<keyword evidence="4" id="KW-1185">Reference proteome</keyword>
<reference evidence="3 4" key="1">
    <citation type="journal article" date="2018" name="Front. Microbiol.">
        <title>Prospects for Fungal Bioremediation of Acidic Radioactive Waste Sites: Characterization and Genome Sequence of Rhodotorula taiwanensis MD1149.</title>
        <authorList>
            <person name="Tkavc R."/>
            <person name="Matrosova V.Y."/>
            <person name="Grichenko O.E."/>
            <person name="Gostincar C."/>
            <person name="Volpe R.P."/>
            <person name="Klimenkova P."/>
            <person name="Gaidamakova E.K."/>
            <person name="Zhou C.E."/>
            <person name="Stewart B.J."/>
            <person name="Lyman M.G."/>
            <person name="Malfatti S.A."/>
            <person name="Rubinfeld B."/>
            <person name="Courtot M."/>
            <person name="Singh J."/>
            <person name="Dalgard C.L."/>
            <person name="Hamilton T."/>
            <person name="Frey K.G."/>
            <person name="Gunde-Cimerman N."/>
            <person name="Dugan L."/>
            <person name="Daly M.J."/>
        </authorList>
    </citation>
    <scope>NUCLEOTIDE SEQUENCE [LARGE SCALE GENOMIC DNA]</scope>
    <source>
        <strain evidence="3 4">MD1149</strain>
    </source>
</reference>
<feature type="compositionally biased region" description="Basic and acidic residues" evidence="1">
    <location>
        <begin position="19"/>
        <end position="28"/>
    </location>
</feature>
<sequence>MTRRYDRFHSSDSDDSDGSDDRERRDSSNADTDDGDVRDPRKTRTTSRKAGGNVFLLGVVFFLAIAACLGLAWYNFSPSAAAASSATSSPEAVSPTSAPEEVEAGLISASTPDQSEASSPPSSASQKSSPTSSPISKQSSPSAQSTSTAKPAPAGEGLVGYVDEKCGPSGAVAKSTKDKGPNGSEDWLNCGLSKDEPDAPWTPPSIKLDQVKTISLEVALAMDNSAYKACTKHVSLFEKYAEAYEVPPILLAAFAMQENHGSIKTGAAYFSQVLKEHDGSLLLAMGTYNGWYAGLTYNKATAARHTSCCECQNNLDYHHSMLNGWLLGLDGSQMGTIRNIECS</sequence>
<name>A0A2S5BAA3_9BASI</name>
<keyword evidence="2" id="KW-0812">Transmembrane</keyword>
<dbReference type="EMBL" id="PJQD01000035">
    <property type="protein sequence ID" value="POY73696.1"/>
    <property type="molecule type" value="Genomic_DNA"/>
</dbReference>
<dbReference type="Proteomes" id="UP000237144">
    <property type="component" value="Unassembled WGS sequence"/>
</dbReference>
<evidence type="ECO:0000313" key="3">
    <source>
        <dbReference type="EMBL" id="POY73696.1"/>
    </source>
</evidence>
<comment type="caution">
    <text evidence="3">The sequence shown here is derived from an EMBL/GenBank/DDBJ whole genome shotgun (WGS) entry which is preliminary data.</text>
</comment>
<evidence type="ECO:0000256" key="2">
    <source>
        <dbReference type="SAM" id="Phobius"/>
    </source>
</evidence>
<feature type="compositionally biased region" description="Low complexity" evidence="1">
    <location>
        <begin position="117"/>
        <end position="154"/>
    </location>
</feature>
<evidence type="ECO:0000313" key="4">
    <source>
        <dbReference type="Proteomes" id="UP000237144"/>
    </source>
</evidence>
<feature type="region of interest" description="Disordered" evidence="1">
    <location>
        <begin position="171"/>
        <end position="204"/>
    </location>
</feature>
<dbReference type="SUPFAM" id="SSF53955">
    <property type="entry name" value="Lysozyme-like"/>
    <property type="match status" value="1"/>
</dbReference>